<dbReference type="AlphaFoldDB" id="A0A3M2L5T3"/>
<evidence type="ECO:0000313" key="3">
    <source>
        <dbReference type="Proteomes" id="UP000279275"/>
    </source>
</evidence>
<keyword evidence="1" id="KW-0472">Membrane</keyword>
<keyword evidence="1" id="KW-1133">Transmembrane helix</keyword>
<proteinExistence type="predicted"/>
<dbReference type="EMBL" id="RFFH01000004">
    <property type="protein sequence ID" value="RMI32704.1"/>
    <property type="molecule type" value="Genomic_DNA"/>
</dbReference>
<evidence type="ECO:0000313" key="2">
    <source>
        <dbReference type="EMBL" id="RMI32704.1"/>
    </source>
</evidence>
<accession>A0A3M2L5T3</accession>
<evidence type="ECO:0000256" key="1">
    <source>
        <dbReference type="SAM" id="Phobius"/>
    </source>
</evidence>
<name>A0A3M2L5T3_9NOCA</name>
<reference evidence="2 3" key="1">
    <citation type="submission" date="2018-10" db="EMBL/GenBank/DDBJ databases">
        <title>Isolation from cow dung.</title>
        <authorList>
            <person name="Ling L."/>
        </authorList>
    </citation>
    <scope>NUCLEOTIDE SEQUENCE [LARGE SCALE GENOMIC DNA]</scope>
    <source>
        <strain evidence="2 3">NEAU-LL90</strain>
    </source>
</reference>
<keyword evidence="1" id="KW-0812">Transmembrane</keyword>
<keyword evidence="3" id="KW-1185">Reference proteome</keyword>
<dbReference type="Proteomes" id="UP000279275">
    <property type="component" value="Unassembled WGS sequence"/>
</dbReference>
<comment type="caution">
    <text evidence="2">The sequence shown here is derived from an EMBL/GenBank/DDBJ whole genome shotgun (WGS) entry which is preliminary data.</text>
</comment>
<gene>
    <name evidence="2" type="ORF">EBN03_12135</name>
</gene>
<feature type="transmembrane region" description="Helical" evidence="1">
    <location>
        <begin position="89"/>
        <end position="107"/>
    </location>
</feature>
<dbReference type="RefSeq" id="WP_147471557.1">
    <property type="nucleotide sequence ID" value="NZ_RFFH01000004.1"/>
</dbReference>
<dbReference type="OrthoDB" id="4308765at2"/>
<protein>
    <submittedName>
        <fullName evidence="2">Uncharacterized protein</fullName>
    </submittedName>
</protein>
<organism evidence="2 3">
    <name type="scientific">Nocardia stercoris</name>
    <dbReference type="NCBI Taxonomy" id="2483361"/>
    <lineage>
        <taxon>Bacteria</taxon>
        <taxon>Bacillati</taxon>
        <taxon>Actinomycetota</taxon>
        <taxon>Actinomycetes</taxon>
        <taxon>Mycobacteriales</taxon>
        <taxon>Nocardiaceae</taxon>
        <taxon>Nocardia</taxon>
    </lineage>
</organism>
<feature type="transmembrane region" description="Helical" evidence="1">
    <location>
        <begin position="59"/>
        <end position="82"/>
    </location>
</feature>
<sequence length="108" mass="11571">MRYPWALALTLLVEVPIYTAMLVTAKAFRPARAAATGTAVNLVSHPLLWSIISRAAPNAFWATLIVAEIGVCLLEAALVYAVRRRRPGELLLISVTANAASLLAGFLV</sequence>